<evidence type="ECO:0008006" key="4">
    <source>
        <dbReference type="Google" id="ProtNLM"/>
    </source>
</evidence>
<dbReference type="KEGG" id="haxz:M0R88_01135"/>
<evidence type="ECO:0000313" key="2">
    <source>
        <dbReference type="EMBL" id="UPW00721.1"/>
    </source>
</evidence>
<evidence type="ECO:0000256" key="1">
    <source>
        <dbReference type="SAM" id="MobiDB-lite"/>
    </source>
</evidence>
<keyword evidence="3" id="KW-1185">Reference proteome</keyword>
<organism evidence="2 3">
    <name type="scientific">Halorussus gelatinilyticus</name>
    <dbReference type="NCBI Taxonomy" id="2937524"/>
    <lineage>
        <taxon>Archaea</taxon>
        <taxon>Methanobacteriati</taxon>
        <taxon>Methanobacteriota</taxon>
        <taxon>Stenosarchaea group</taxon>
        <taxon>Halobacteria</taxon>
        <taxon>Halobacteriales</taxon>
        <taxon>Haladaptataceae</taxon>
        <taxon>Halorussus</taxon>
    </lineage>
</organism>
<feature type="region of interest" description="Disordered" evidence="1">
    <location>
        <begin position="122"/>
        <end position="282"/>
    </location>
</feature>
<accession>A0A8U0IJ72</accession>
<dbReference type="RefSeq" id="WP_248655131.1">
    <property type="nucleotide sequence ID" value="NZ_CP096658.1"/>
</dbReference>
<dbReference type="Gene3D" id="1.20.58.1030">
    <property type="match status" value="1"/>
</dbReference>
<reference evidence="2" key="1">
    <citation type="submission" date="2022-04" db="EMBL/GenBank/DDBJ databases">
        <title>Diverse halophilic archaea isolated from saline environments.</title>
        <authorList>
            <person name="Cui H.-L."/>
        </authorList>
    </citation>
    <scope>NUCLEOTIDE SEQUENCE</scope>
    <source>
        <strain evidence="2">XZYJT40</strain>
    </source>
</reference>
<evidence type="ECO:0000313" key="3">
    <source>
        <dbReference type="Proteomes" id="UP000830434"/>
    </source>
</evidence>
<protein>
    <recommendedName>
        <fullName evidence="4">DNA replication factor GINS</fullName>
    </recommendedName>
</protein>
<feature type="compositionally biased region" description="Low complexity" evidence="1">
    <location>
        <begin position="159"/>
        <end position="175"/>
    </location>
</feature>
<dbReference type="Gene3D" id="3.40.5.50">
    <property type="match status" value="1"/>
</dbReference>
<dbReference type="CDD" id="cd11714">
    <property type="entry name" value="GINS_A_archaea"/>
    <property type="match status" value="1"/>
</dbReference>
<feature type="compositionally biased region" description="Low complexity" evidence="1">
    <location>
        <begin position="234"/>
        <end position="266"/>
    </location>
</feature>
<dbReference type="Proteomes" id="UP000830434">
    <property type="component" value="Chromosome"/>
</dbReference>
<sequence>MNLDELRTVQSKERSKDSLQHLRESFYADVGDYIADLKDQRDRAAESADSPFDDPDVNRLTDEIKTAEDVVEAIYERRVGKIVKRASLAAAGMAADEEGLTSEEQDLFEGLVERIESNKQDVLDVLAGEADDPAGSEPTPTPAEGAADPAAQHTADETAGPNAASDPGDAPAADASGEDVSAADVMGGESASDGTAAASGSTPAASDSDADGQRPAGAEAAAVADGPDGGPAGGDSAADSASGDSTSGPASATGGDVSASAASVSDSDADNDPLAGLDERTTVRVTDDVGEILGVDERTYDLASEDVVTLPEANAAPLVERGAAEELE</sequence>
<gene>
    <name evidence="2" type="ORF">M0R88_01135</name>
</gene>
<feature type="compositionally biased region" description="Low complexity" evidence="1">
    <location>
        <begin position="187"/>
        <end position="207"/>
    </location>
</feature>
<feature type="compositionally biased region" description="Low complexity" evidence="1">
    <location>
        <begin position="215"/>
        <end position="226"/>
    </location>
</feature>
<name>A0A8U0IJ72_9EURY</name>
<dbReference type="AlphaFoldDB" id="A0A8U0IJ72"/>
<dbReference type="EMBL" id="CP096658">
    <property type="protein sequence ID" value="UPW00721.1"/>
    <property type="molecule type" value="Genomic_DNA"/>
</dbReference>
<proteinExistence type="predicted"/>
<dbReference type="GeneID" id="72188416"/>